<proteinExistence type="predicted"/>
<feature type="domain" description="FIST C-domain" evidence="1">
    <location>
        <begin position="333"/>
        <end position="486"/>
    </location>
</feature>
<dbReference type="SMART" id="SM01204">
    <property type="entry name" value="FIST_C"/>
    <property type="match status" value="1"/>
</dbReference>
<dbReference type="InterPro" id="IPR001810">
    <property type="entry name" value="F-box_dom"/>
</dbReference>
<dbReference type="GO" id="GO:0000209">
    <property type="term" value="P:protein polyubiquitination"/>
    <property type="evidence" value="ECO:0000318"/>
    <property type="project" value="GO_Central"/>
</dbReference>
<evidence type="ECO:0000259" key="1">
    <source>
        <dbReference type="SMART" id="SM01204"/>
    </source>
</evidence>
<dbReference type="Proteomes" id="UP000091857">
    <property type="component" value="Chromosome 6"/>
</dbReference>
<dbReference type="Pfam" id="PF00646">
    <property type="entry name" value="F-box"/>
    <property type="match status" value="1"/>
</dbReference>
<organism evidence="2 3">
    <name type="scientific">Manihot esculenta</name>
    <name type="common">Cassava</name>
    <name type="synonym">Jatropha manihot</name>
    <dbReference type="NCBI Taxonomy" id="3983"/>
    <lineage>
        <taxon>Eukaryota</taxon>
        <taxon>Viridiplantae</taxon>
        <taxon>Streptophyta</taxon>
        <taxon>Embryophyta</taxon>
        <taxon>Tracheophyta</taxon>
        <taxon>Spermatophyta</taxon>
        <taxon>Magnoliopsida</taxon>
        <taxon>eudicotyledons</taxon>
        <taxon>Gunneridae</taxon>
        <taxon>Pentapetalae</taxon>
        <taxon>rosids</taxon>
        <taxon>fabids</taxon>
        <taxon>Malpighiales</taxon>
        <taxon>Euphorbiaceae</taxon>
        <taxon>Crotonoideae</taxon>
        <taxon>Manihoteae</taxon>
        <taxon>Manihot</taxon>
    </lineage>
</organism>
<keyword evidence="3" id="KW-1185">Reference proteome</keyword>
<dbReference type="Gramene" id="Manes.06G120900.1.v8.1">
    <property type="protein sequence ID" value="Manes.06G120900.1.v8.1.CDS"/>
    <property type="gene ID" value="Manes.06G120900.v8.1"/>
</dbReference>
<dbReference type="GO" id="GO:0032436">
    <property type="term" value="P:positive regulation of proteasomal ubiquitin-dependent protein catabolic process"/>
    <property type="evidence" value="ECO:0000318"/>
    <property type="project" value="GO_Central"/>
</dbReference>
<dbReference type="InterPro" id="IPR019494">
    <property type="entry name" value="FIST_C"/>
</dbReference>
<dbReference type="SUPFAM" id="SSF81383">
    <property type="entry name" value="F-box domain"/>
    <property type="match status" value="1"/>
</dbReference>
<accession>A0A2C9VRN1</accession>
<sequence>MEMNPPTKEKMRASGFSLVSEDVVENILSRLPALSFASAACVSRCWNKVCGRILSKPKLASALSLNPSLHDAVKEVLEKVLSQPIYPHFAIACIGKQFSLELTHQLITEKLGSKVPVITNAASGIIGFDARNVLKEIKWESSDDEDDDDEDDLTDSPDKGIVLVVGFVPGLKVDAIPLLRTKTVPQKALVDKFLMDIRSFTASVSDCTSPAGIILFGNRNVDMKPVLASMDCAMNEETVIVGDASGCFLYRSADSSRDNHADMNLDAVALVFARDKHKSDDIGEIQFHVTLSTGVMPFGPHLQAVCVIAKDTECSWLTARLQGQYDILDAEGLLVDINDQFNEEESPDLYIGVVQHRECYIGAESSSRASLAFYEVIGGDKEFFIIKGVGVKPGDSFLFYHSDADTASSSCGNAYRSLANLKEESESKNCLQQTNVEEKEVFGGLIFSCVLRGESFDQNAESFPFRENFPGVPLAGVYCGGEIGRGSSSSISQEDDEANSARCCLHYHSTVYLVMSYVPANAED</sequence>
<comment type="caution">
    <text evidence="2">The sequence shown here is derived from an EMBL/GenBank/DDBJ whole genome shotgun (WGS) entry which is preliminary data.</text>
</comment>
<dbReference type="Gramene" id="Manes.06G120900.2.v8.1">
    <property type="protein sequence ID" value="Manes.06G120900.2.v8.1.CDS"/>
    <property type="gene ID" value="Manes.06G120900.v8.1"/>
</dbReference>
<dbReference type="Pfam" id="PF10442">
    <property type="entry name" value="FIST_C"/>
    <property type="match status" value="1"/>
</dbReference>
<dbReference type="PANTHER" id="PTHR14939:SF8">
    <property type="entry name" value="FIST C-DOMAIN DOMAIN-CONTAINING PROTEIN"/>
    <property type="match status" value="1"/>
</dbReference>
<name>A0A2C9VRN1_MANES</name>
<dbReference type="PANTHER" id="PTHR14939">
    <property type="entry name" value="F-BOX ONLY PROTEIN 22"/>
    <property type="match status" value="1"/>
</dbReference>
<dbReference type="EMBL" id="CM004392">
    <property type="protein sequence ID" value="OAY47971.1"/>
    <property type="molecule type" value="Genomic_DNA"/>
</dbReference>
<evidence type="ECO:0000313" key="3">
    <source>
        <dbReference type="Proteomes" id="UP000091857"/>
    </source>
</evidence>
<dbReference type="InterPro" id="IPR036047">
    <property type="entry name" value="F-box-like_dom_sf"/>
</dbReference>
<gene>
    <name evidence="2" type="ORF">MANES_06G120900v8</name>
</gene>
<dbReference type="AlphaFoldDB" id="A0A2C9VRN1"/>
<dbReference type="STRING" id="3983.A0A2C9VRN1"/>
<reference evidence="3" key="1">
    <citation type="journal article" date="2016" name="Nat. Biotechnol.">
        <title>Sequencing wild and cultivated cassava and related species reveals extensive interspecific hybridization and genetic diversity.</title>
        <authorList>
            <person name="Bredeson J.V."/>
            <person name="Lyons J.B."/>
            <person name="Prochnik S.E."/>
            <person name="Wu G.A."/>
            <person name="Ha C.M."/>
            <person name="Edsinger-Gonzales E."/>
            <person name="Grimwood J."/>
            <person name="Schmutz J."/>
            <person name="Rabbi I.Y."/>
            <person name="Egesi C."/>
            <person name="Nauluvula P."/>
            <person name="Lebot V."/>
            <person name="Ndunguru J."/>
            <person name="Mkamilo G."/>
            <person name="Bart R.S."/>
            <person name="Setter T.L."/>
            <person name="Gleadow R.M."/>
            <person name="Kulakow P."/>
            <person name="Ferguson M.E."/>
            <person name="Rounsley S."/>
            <person name="Rokhsar D.S."/>
        </authorList>
    </citation>
    <scope>NUCLEOTIDE SEQUENCE [LARGE SCALE GENOMIC DNA]</scope>
    <source>
        <strain evidence="3">cv. AM560-2</strain>
    </source>
</reference>
<dbReference type="OrthoDB" id="509497at2759"/>
<evidence type="ECO:0000313" key="2">
    <source>
        <dbReference type="EMBL" id="OAY47971.1"/>
    </source>
</evidence>
<protein>
    <recommendedName>
        <fullName evidence="1">FIST C-domain domain-containing protein</fullName>
    </recommendedName>
</protein>